<dbReference type="InterPro" id="IPR013098">
    <property type="entry name" value="Ig_I-set"/>
</dbReference>
<dbReference type="PROSITE" id="PS50011">
    <property type="entry name" value="PROTEIN_KINASE_DOM"/>
    <property type="match status" value="1"/>
</dbReference>
<evidence type="ECO:0000313" key="11">
    <source>
        <dbReference type="EMBL" id="KAK6470294.1"/>
    </source>
</evidence>
<accession>A0ABR0YD06</accession>
<dbReference type="CDD" id="cd14103">
    <property type="entry name" value="STKc_MLCK"/>
    <property type="match status" value="1"/>
</dbReference>
<dbReference type="PROSITE" id="PS00107">
    <property type="entry name" value="PROTEIN_KINASE_ATP"/>
    <property type="match status" value="1"/>
</dbReference>
<dbReference type="InterPro" id="IPR017441">
    <property type="entry name" value="Protein_kinase_ATP_BS"/>
</dbReference>
<dbReference type="SUPFAM" id="SSF56112">
    <property type="entry name" value="Protein kinase-like (PK-like)"/>
    <property type="match status" value="1"/>
</dbReference>
<comment type="similarity">
    <text evidence="1">Belongs to the protein kinase superfamily. CAMK Ser/Thr protein kinase family.</text>
</comment>
<evidence type="ECO:0000259" key="10">
    <source>
        <dbReference type="PROSITE" id="PS50853"/>
    </source>
</evidence>
<keyword evidence="12" id="KW-1185">Reference proteome</keyword>
<dbReference type="InterPro" id="IPR036179">
    <property type="entry name" value="Ig-like_dom_sf"/>
</dbReference>
<feature type="compositionally biased region" description="Polar residues" evidence="7">
    <location>
        <begin position="224"/>
        <end position="235"/>
    </location>
</feature>
<feature type="domain" description="Ig-like" evidence="9">
    <location>
        <begin position="480"/>
        <end position="576"/>
    </location>
</feature>
<dbReference type="InterPro" id="IPR013783">
    <property type="entry name" value="Ig-like_fold"/>
</dbReference>
<name>A0ABR0YD06_HUSHU</name>
<dbReference type="Gene3D" id="2.60.40.10">
    <property type="entry name" value="Immunoglobulins"/>
    <property type="match status" value="6"/>
</dbReference>
<dbReference type="InterPro" id="IPR003598">
    <property type="entry name" value="Ig_sub2"/>
</dbReference>
<dbReference type="InterPro" id="IPR003961">
    <property type="entry name" value="FN3_dom"/>
</dbReference>
<organism evidence="11 12">
    <name type="scientific">Huso huso</name>
    <name type="common">Beluga</name>
    <name type="synonym">Acipenser huso</name>
    <dbReference type="NCBI Taxonomy" id="61971"/>
    <lineage>
        <taxon>Eukaryota</taxon>
        <taxon>Metazoa</taxon>
        <taxon>Chordata</taxon>
        <taxon>Craniata</taxon>
        <taxon>Vertebrata</taxon>
        <taxon>Euteleostomi</taxon>
        <taxon>Actinopterygii</taxon>
        <taxon>Chondrostei</taxon>
        <taxon>Acipenseriformes</taxon>
        <taxon>Acipenseridae</taxon>
        <taxon>Huso</taxon>
    </lineage>
</organism>
<feature type="region of interest" description="Disordered" evidence="7">
    <location>
        <begin position="223"/>
        <end position="283"/>
    </location>
</feature>
<feature type="domain" description="Ig-like" evidence="9">
    <location>
        <begin position="280"/>
        <end position="366"/>
    </location>
</feature>
<feature type="binding site" evidence="6">
    <location>
        <position position="736"/>
    </location>
    <ligand>
        <name>ATP</name>
        <dbReference type="ChEBI" id="CHEBI:30616"/>
    </ligand>
</feature>
<evidence type="ECO:0000256" key="5">
    <source>
        <dbReference type="ARBA" id="ARBA00023319"/>
    </source>
</evidence>
<evidence type="ECO:0000256" key="1">
    <source>
        <dbReference type="ARBA" id="ARBA00006692"/>
    </source>
</evidence>
<evidence type="ECO:0000313" key="12">
    <source>
        <dbReference type="Proteomes" id="UP001369086"/>
    </source>
</evidence>
<dbReference type="Pfam" id="PF00069">
    <property type="entry name" value="Pkinase"/>
    <property type="match status" value="1"/>
</dbReference>
<feature type="domain" description="Protein kinase" evidence="8">
    <location>
        <begin position="707"/>
        <end position="962"/>
    </location>
</feature>
<keyword evidence="2" id="KW-0677">Repeat</keyword>
<dbReference type="GO" id="GO:0016301">
    <property type="term" value="F:kinase activity"/>
    <property type="evidence" value="ECO:0007669"/>
    <property type="project" value="UniProtKB-KW"/>
</dbReference>
<dbReference type="SMART" id="SM00220">
    <property type="entry name" value="S_TKc"/>
    <property type="match status" value="1"/>
</dbReference>
<dbReference type="InterPro" id="IPR008271">
    <property type="entry name" value="Ser/Thr_kinase_AS"/>
</dbReference>
<keyword evidence="4 6" id="KW-0067">ATP-binding</keyword>
<evidence type="ECO:0000256" key="2">
    <source>
        <dbReference type="ARBA" id="ARBA00022737"/>
    </source>
</evidence>
<dbReference type="SMART" id="SM00408">
    <property type="entry name" value="IGc2"/>
    <property type="match status" value="5"/>
</dbReference>
<sequence length="1157" mass="128865">MYRIRRTQSFAACPEAPFFLLPPRNASVHKGENATFYAKVKGHPEPELRWYREEEAVPEAGRFHLERVGQGAYIFTITEITAADAGRYRCEVKNCAGSQQITVRLDLKDQVSTTGVFQSKLRRIQSWGESHPRFVTKPSSQTVSEGEHAVFRARVTGRPPPQVTWLKDSSLLSASPRVRLFHSAGFFVLEVLEVQREDAGLYTCELSSPTGRASTAAQLRVLDPSTSSMNPNSVRKQIILKSPTHPKRDQLDRRPLDDNNDTISTNTQHKPKQDSAQPEPPVFTQPLADCTVDEGSDIALQGVITGMQPIHISWLHNGETVQFGQPFFQGSEARLVVKECLPEDAGAYTCVAENRAGKTSSSAAVCVRDFESICTDRSMKTKCAAVNGRSKDSSPVSAALPQASGNNRGERGHRHSKDFETIGMDRSRKIQALAVDGITEQRGRSKASAALPQAPENSRVRSGEPGRSHITGPVTPKRKPTSSSDSPLRLLDLQTQVEVRVGEQAELSCRFDARLPVAACWIQQKQKISDGPRTRVETSERRSRLLISDVRPDDSGCYTLLVRDRSGHAQHHITLTVIDRPQPPAGQPYISQVRSGSLTLSWSGPCYDGGSAVTRYRVEVRKEGLDSRGGWTDLTTSCSSTSYHVHTGLEPHAEYRFRVRASNVAGESEPSQESDTIRMDNVEEKHGEPQQYSQVSINTTQKVTDLYDQLERLGVGKFGQVFKLLHKETGQVSAGKFYKARTSKEKASARREIELMNSLHHPKLVQCQAAFENRSDIVMVMEYIAGGELFERIVDDNFEHTEPTSVCYMRQILEGVQYMHHCNIVHLDLKPENIVCVNSTGSLIKIIDFGLASKLDPKTPLKVMHGTPEFVAPEVIAFEPVGLVTDMWSIGVICYILLSGESPFQGSNDSETLALVTAAQWEFEEESFEAITDQAKDFIRNMLKKNMRQRLTCDQALAHPWMETVKTMDPRATKSLSKMKMKKFLARQKWQKTGKAVLALKRMSLLSNKQETATSHCPPVEKDELQLSPEEERALHSLEQQLLSEPRFLSPLQDLSKPEGSSACLQCHIQGYPDPEVLWFRGEEPLRESPCIKMEYEQDGSCSLLLSNTSPEDSGLYSCKASNSQGEAVCSARLTVSPLKSTKSRYSPNKPQRSTHS</sequence>
<evidence type="ECO:0000256" key="3">
    <source>
        <dbReference type="ARBA" id="ARBA00022741"/>
    </source>
</evidence>
<evidence type="ECO:0000256" key="4">
    <source>
        <dbReference type="ARBA" id="ARBA00022840"/>
    </source>
</evidence>
<feature type="domain" description="Ig-like" evidence="9">
    <location>
        <begin position="132"/>
        <end position="220"/>
    </location>
</feature>
<dbReference type="Pfam" id="PF07679">
    <property type="entry name" value="I-set"/>
    <property type="match status" value="5"/>
</dbReference>
<dbReference type="CDD" id="cd00063">
    <property type="entry name" value="FN3"/>
    <property type="match status" value="1"/>
</dbReference>
<dbReference type="SMART" id="SM00060">
    <property type="entry name" value="FN3"/>
    <property type="match status" value="1"/>
</dbReference>
<dbReference type="SUPFAM" id="SSF49265">
    <property type="entry name" value="Fibronectin type III"/>
    <property type="match status" value="1"/>
</dbReference>
<dbReference type="PANTHER" id="PTHR47633">
    <property type="entry name" value="IMMUNOGLOBULIN"/>
    <property type="match status" value="1"/>
</dbReference>
<keyword evidence="11" id="KW-0808">Transferase</keyword>
<evidence type="ECO:0000259" key="9">
    <source>
        <dbReference type="PROSITE" id="PS50835"/>
    </source>
</evidence>
<protein>
    <submittedName>
        <fullName evidence="11">Myosin light chain kinase</fullName>
    </submittedName>
</protein>
<dbReference type="InterPro" id="IPR011009">
    <property type="entry name" value="Kinase-like_dom_sf"/>
</dbReference>
<dbReference type="Gene3D" id="3.30.200.20">
    <property type="entry name" value="Phosphorylase Kinase, domain 1"/>
    <property type="match status" value="1"/>
</dbReference>
<evidence type="ECO:0000256" key="6">
    <source>
        <dbReference type="PROSITE-ProRule" id="PRU10141"/>
    </source>
</evidence>
<evidence type="ECO:0000259" key="8">
    <source>
        <dbReference type="PROSITE" id="PS50011"/>
    </source>
</evidence>
<feature type="domain" description="Ig-like" evidence="9">
    <location>
        <begin position="17"/>
        <end position="102"/>
    </location>
</feature>
<dbReference type="EMBL" id="JAHFZB010000036">
    <property type="protein sequence ID" value="KAK6470294.1"/>
    <property type="molecule type" value="Genomic_DNA"/>
</dbReference>
<feature type="compositionally biased region" description="Basic and acidic residues" evidence="7">
    <location>
        <begin position="458"/>
        <end position="467"/>
    </location>
</feature>
<feature type="domain" description="Fibronectin type-III" evidence="10">
    <location>
        <begin position="580"/>
        <end position="682"/>
    </location>
</feature>
<gene>
    <name evidence="11" type="ORF">HHUSO_G31265</name>
</gene>
<keyword evidence="3 6" id="KW-0547">Nucleotide-binding</keyword>
<feature type="domain" description="Ig-like" evidence="9">
    <location>
        <begin position="1046"/>
        <end position="1135"/>
    </location>
</feature>
<dbReference type="InterPro" id="IPR000719">
    <property type="entry name" value="Prot_kinase_dom"/>
</dbReference>
<dbReference type="Proteomes" id="UP001369086">
    <property type="component" value="Unassembled WGS sequence"/>
</dbReference>
<feature type="region of interest" description="Disordered" evidence="7">
    <location>
        <begin position="386"/>
        <end position="425"/>
    </location>
</feature>
<dbReference type="PROSITE" id="PS50835">
    <property type="entry name" value="IG_LIKE"/>
    <property type="match status" value="5"/>
</dbReference>
<dbReference type="Gene3D" id="1.10.510.10">
    <property type="entry name" value="Transferase(Phosphotransferase) domain 1"/>
    <property type="match status" value="1"/>
</dbReference>
<feature type="compositionally biased region" description="Basic and acidic residues" evidence="7">
    <location>
        <begin position="246"/>
        <end position="257"/>
    </location>
</feature>
<dbReference type="InterPro" id="IPR007110">
    <property type="entry name" value="Ig-like_dom"/>
</dbReference>
<feature type="region of interest" description="Disordered" evidence="7">
    <location>
        <begin position="438"/>
        <end position="487"/>
    </location>
</feature>
<proteinExistence type="inferred from homology"/>
<keyword evidence="5" id="KW-0393">Immunoglobulin domain</keyword>
<evidence type="ECO:0000256" key="7">
    <source>
        <dbReference type="SAM" id="MobiDB-lite"/>
    </source>
</evidence>
<dbReference type="InterPro" id="IPR036116">
    <property type="entry name" value="FN3_sf"/>
</dbReference>
<keyword evidence="11" id="KW-0418">Kinase</keyword>
<dbReference type="PANTHER" id="PTHR47633:SF9">
    <property type="entry name" value="NON-SPECIFIC SERINE_THREONINE PROTEIN KINASE"/>
    <property type="match status" value="1"/>
</dbReference>
<dbReference type="PROSITE" id="PS00108">
    <property type="entry name" value="PROTEIN_KINASE_ST"/>
    <property type="match status" value="1"/>
</dbReference>
<dbReference type="PROSITE" id="PS50853">
    <property type="entry name" value="FN3"/>
    <property type="match status" value="1"/>
</dbReference>
<dbReference type="SMART" id="SM00409">
    <property type="entry name" value="IG"/>
    <property type="match status" value="5"/>
</dbReference>
<dbReference type="InterPro" id="IPR003599">
    <property type="entry name" value="Ig_sub"/>
</dbReference>
<reference evidence="11 12" key="1">
    <citation type="submission" date="2021-05" db="EMBL/GenBank/DDBJ databases">
        <authorList>
            <person name="Zahm M."/>
            <person name="Klopp C."/>
            <person name="Cabau C."/>
            <person name="Kuhl H."/>
            <person name="Suciu R."/>
            <person name="Ciorpac M."/>
            <person name="Holostenco D."/>
            <person name="Gessner J."/>
            <person name="Wuertz S."/>
            <person name="Hohne C."/>
            <person name="Stock M."/>
            <person name="Gislard M."/>
            <person name="Lluch J."/>
            <person name="Milhes M."/>
            <person name="Lampietro C."/>
            <person name="Lopez Roques C."/>
            <person name="Donnadieu C."/>
            <person name="Du K."/>
            <person name="Schartl M."/>
            <person name="Guiguen Y."/>
        </authorList>
    </citation>
    <scope>NUCLEOTIDE SEQUENCE [LARGE SCALE GENOMIC DNA]</scope>
    <source>
        <strain evidence="11">Hh-F2</strain>
        <tissue evidence="11">Blood</tissue>
    </source>
</reference>
<comment type="caution">
    <text evidence="11">The sequence shown here is derived from an EMBL/GenBank/DDBJ whole genome shotgun (WGS) entry which is preliminary data.</text>
</comment>
<dbReference type="Pfam" id="PF00041">
    <property type="entry name" value="fn3"/>
    <property type="match status" value="1"/>
</dbReference>
<dbReference type="SUPFAM" id="SSF48726">
    <property type="entry name" value="Immunoglobulin"/>
    <property type="match status" value="5"/>
</dbReference>